<dbReference type="InterPro" id="IPR036217">
    <property type="entry name" value="MethylDNA_cys_MeTrfase_DNAb"/>
</dbReference>
<dbReference type="NCBIfam" id="TIGR00589">
    <property type="entry name" value="ogt"/>
    <property type="match status" value="1"/>
</dbReference>
<comment type="subcellular location">
    <subcellularLocation>
        <location evidence="16">Cytoplasm</location>
    </subcellularLocation>
</comment>
<comment type="caution">
    <text evidence="19">The sequence shown here is derived from an EMBL/GenBank/DDBJ whole genome shotgun (WGS) entry which is preliminary data.</text>
</comment>
<evidence type="ECO:0000256" key="12">
    <source>
        <dbReference type="ARBA" id="ARBA00023004"/>
    </source>
</evidence>
<gene>
    <name evidence="19" type="ORF">J2TS6_32840</name>
</gene>
<dbReference type="Pfam" id="PF13646">
    <property type="entry name" value="HEAT_2"/>
    <property type="match status" value="1"/>
</dbReference>
<dbReference type="InterPro" id="IPR017896">
    <property type="entry name" value="4Fe4S_Fe-S-bd"/>
</dbReference>
<feature type="domain" description="4Fe-4S ferredoxin-type" evidence="18">
    <location>
        <begin position="191"/>
        <end position="221"/>
    </location>
</feature>
<dbReference type="InterPro" id="IPR013542">
    <property type="entry name" value="QueG_DUF1730"/>
</dbReference>
<dbReference type="InterPro" id="IPR004155">
    <property type="entry name" value="PBS_lyase_HEAT"/>
</dbReference>
<proteinExistence type="inferred from homology"/>
<keyword evidence="9 16" id="KW-0227">DNA damage</keyword>
<name>A0A920CBR0_9BACL</name>
<evidence type="ECO:0000256" key="11">
    <source>
        <dbReference type="ARBA" id="ARBA00023002"/>
    </source>
</evidence>
<dbReference type="GO" id="GO:0046872">
    <property type="term" value="F:metal ion binding"/>
    <property type="evidence" value="ECO:0007669"/>
    <property type="project" value="UniProtKB-KW"/>
</dbReference>
<keyword evidence="11" id="KW-0560">Oxidoreductase</keyword>
<evidence type="ECO:0000313" key="20">
    <source>
        <dbReference type="Proteomes" id="UP000679779"/>
    </source>
</evidence>
<reference evidence="19" key="1">
    <citation type="submission" date="2021-03" db="EMBL/GenBank/DDBJ databases">
        <title>Antimicrobial resistance genes in bacteria isolated from Japanese honey, and their potential for conferring macrolide and lincosamide resistance in the American foulbrood pathogen Paenibacillus larvae.</title>
        <authorList>
            <person name="Okamoto M."/>
            <person name="Kumagai M."/>
            <person name="Kanamori H."/>
            <person name="Takamatsu D."/>
        </authorList>
    </citation>
    <scope>NUCLEOTIDE SEQUENCE</scope>
    <source>
        <strain evidence="19">J2TS6</strain>
    </source>
</reference>
<sequence>MTTTNASAYAPPPSRWEQLKREIKEAAAEFGIDEIGFASADPFVSLKAILQNHRDLGYESGFEEPDLDKRITPALPSAEPASLISIAVAYSSKMPNPPKNEPGKYRGVLSRSSWGKDYHHVLREAMGKLEAFIRERVPDAVLESMVDTGALVDRAVAERAGIGFSGKNCCIISPKWGSWIFLGDMVTNIPFPPDTPVTEDCGDCTLCIDACPTGALVGPGQLNAQRCISFLTQTKGFLSDEVMRKIGNRLYGCDTCQVICPKNKGKHWTHHPELLPDPEKDRPLLLPILDMTNREFKEKFGESAAAWRGRKPIQRNAVIALGNYKDKSAVPKLGEVLLKDPRPELRGTAAWSLGRIGGEEALDIMNKALAEEQDEKVREMLVEAKEQLQSQTKADAAENKNETSEFSPALGGEPETIYYDEMQSMIGPLTLCATDKGLCLIEFGSFSVKEAVLQKWSRTWCGGGELEHDDERLEEAKRQLGEYFAGKRQAFDVPLDLRGTTFQLQVWAAVADIPYGEIRSYGVIAEAIGRPKAMRAVSGAVNKNPVPIIVPCHRVLESDGSLTGYSGGLETKRKLLSHENALPERNKRIEE</sequence>
<evidence type="ECO:0000256" key="16">
    <source>
        <dbReference type="HAMAP-Rule" id="MF_00772"/>
    </source>
</evidence>
<dbReference type="EMBL" id="BORQ01000004">
    <property type="protein sequence ID" value="GIO32143.1"/>
    <property type="molecule type" value="Genomic_DNA"/>
</dbReference>
<evidence type="ECO:0000256" key="8">
    <source>
        <dbReference type="ARBA" id="ARBA00022723"/>
    </source>
</evidence>
<dbReference type="InterPro" id="IPR004453">
    <property type="entry name" value="QueG"/>
</dbReference>
<dbReference type="SUPFAM" id="SSF48371">
    <property type="entry name" value="ARM repeat"/>
    <property type="match status" value="1"/>
</dbReference>
<dbReference type="PROSITE" id="PS00198">
    <property type="entry name" value="4FE4S_FER_1"/>
    <property type="match status" value="1"/>
</dbReference>
<dbReference type="GO" id="GO:0003908">
    <property type="term" value="F:methylated-DNA-[protein]-cysteine S-methyltransferase activity"/>
    <property type="evidence" value="ECO:0007669"/>
    <property type="project" value="UniProtKB-UniRule"/>
</dbReference>
<dbReference type="InterPro" id="IPR001497">
    <property type="entry name" value="MethylDNA_cys_MeTrfase_AS"/>
</dbReference>
<dbReference type="GO" id="GO:0052693">
    <property type="term" value="F:epoxyqueuosine reductase activity"/>
    <property type="evidence" value="ECO:0007669"/>
    <property type="project" value="TreeGrafter"/>
</dbReference>
<dbReference type="PROSITE" id="PS51379">
    <property type="entry name" value="4FE4S_FER_2"/>
    <property type="match status" value="1"/>
</dbReference>
<dbReference type="SMART" id="SM00567">
    <property type="entry name" value="EZ_HEAT"/>
    <property type="match status" value="2"/>
</dbReference>
<evidence type="ECO:0000256" key="6">
    <source>
        <dbReference type="ARBA" id="ARBA00022679"/>
    </source>
</evidence>
<dbReference type="InterPro" id="IPR036388">
    <property type="entry name" value="WH-like_DNA-bd_sf"/>
</dbReference>
<dbReference type="GO" id="GO:0008616">
    <property type="term" value="P:tRNA queuosine(34) biosynthetic process"/>
    <property type="evidence" value="ECO:0007669"/>
    <property type="project" value="UniProtKB-KW"/>
</dbReference>
<keyword evidence="7" id="KW-0819">tRNA processing</keyword>
<dbReference type="SUPFAM" id="SSF54862">
    <property type="entry name" value="4Fe-4S ferredoxins"/>
    <property type="match status" value="1"/>
</dbReference>
<evidence type="ECO:0000256" key="7">
    <source>
        <dbReference type="ARBA" id="ARBA00022694"/>
    </source>
</evidence>
<comment type="miscellaneous">
    <text evidence="16">This enzyme catalyzes only one turnover and therefore is not strictly catalytic. According to one definition, an enzyme is a biocatalyst that acts repeatedly and over many reaction cycles.</text>
</comment>
<dbReference type="NCBIfam" id="TIGR00276">
    <property type="entry name" value="tRNA epoxyqueuosine(34) reductase QueG"/>
    <property type="match status" value="1"/>
</dbReference>
<dbReference type="GO" id="GO:0006307">
    <property type="term" value="P:DNA alkylation repair"/>
    <property type="evidence" value="ECO:0007669"/>
    <property type="project" value="UniProtKB-UniRule"/>
</dbReference>
<evidence type="ECO:0000256" key="5">
    <source>
        <dbReference type="ARBA" id="ARBA00022603"/>
    </source>
</evidence>
<dbReference type="PROSITE" id="PS00374">
    <property type="entry name" value="MGMT"/>
    <property type="match status" value="1"/>
</dbReference>
<comment type="similarity">
    <text evidence="2 16">Belongs to the MGMT family.</text>
</comment>
<keyword evidence="6 16" id="KW-0808">Transferase</keyword>
<comment type="catalytic activity">
    <reaction evidence="15 16">
        <text>a 6-O-methyl-2'-deoxyguanosine in DNA + L-cysteinyl-[protein] = S-methyl-L-cysteinyl-[protein] + a 2'-deoxyguanosine in DNA</text>
        <dbReference type="Rhea" id="RHEA:24000"/>
        <dbReference type="Rhea" id="RHEA-COMP:10131"/>
        <dbReference type="Rhea" id="RHEA-COMP:10132"/>
        <dbReference type="Rhea" id="RHEA-COMP:11367"/>
        <dbReference type="Rhea" id="RHEA-COMP:11368"/>
        <dbReference type="ChEBI" id="CHEBI:29950"/>
        <dbReference type="ChEBI" id="CHEBI:82612"/>
        <dbReference type="ChEBI" id="CHEBI:85445"/>
        <dbReference type="ChEBI" id="CHEBI:85448"/>
        <dbReference type="EC" id="2.1.1.63"/>
    </reaction>
</comment>
<feature type="region of interest" description="Disordered" evidence="17">
    <location>
        <begin position="387"/>
        <end position="412"/>
    </location>
</feature>
<evidence type="ECO:0000256" key="17">
    <source>
        <dbReference type="SAM" id="MobiDB-lite"/>
    </source>
</evidence>
<dbReference type="InterPro" id="IPR016024">
    <property type="entry name" value="ARM-type_fold"/>
</dbReference>
<dbReference type="RefSeq" id="WP_160038689.1">
    <property type="nucleotide sequence ID" value="NZ_BORQ01000004.1"/>
</dbReference>
<dbReference type="Gene3D" id="3.30.70.20">
    <property type="match status" value="1"/>
</dbReference>
<dbReference type="InterPro" id="IPR014048">
    <property type="entry name" value="MethylDNA_cys_MeTrfase_DNA-bd"/>
</dbReference>
<dbReference type="Pfam" id="PF13484">
    <property type="entry name" value="Fer4_16"/>
    <property type="match status" value="1"/>
</dbReference>
<dbReference type="FunFam" id="1.10.10.10:FF:000214">
    <property type="entry name" value="Methylated-DNA--protein-cysteine methyltransferase"/>
    <property type="match status" value="1"/>
</dbReference>
<dbReference type="PANTHER" id="PTHR30002">
    <property type="entry name" value="EPOXYQUEUOSINE REDUCTASE"/>
    <property type="match status" value="1"/>
</dbReference>
<keyword evidence="12" id="KW-0408">Iron</keyword>
<keyword evidence="8" id="KW-0479">Metal-binding</keyword>
<evidence type="ECO:0000313" key="19">
    <source>
        <dbReference type="EMBL" id="GIO32143.1"/>
    </source>
</evidence>
<dbReference type="SUPFAM" id="SSF46767">
    <property type="entry name" value="Methylated DNA-protein cysteine methyltransferase, C-terminal domain"/>
    <property type="match status" value="1"/>
</dbReference>
<keyword evidence="5 16" id="KW-0489">Methyltransferase</keyword>
<dbReference type="SUPFAM" id="SSF53155">
    <property type="entry name" value="Methylated DNA-protein cysteine methyltransferase domain"/>
    <property type="match status" value="1"/>
</dbReference>
<keyword evidence="20" id="KW-1185">Reference proteome</keyword>
<dbReference type="HAMAP" id="MF_00772">
    <property type="entry name" value="OGT"/>
    <property type="match status" value="1"/>
</dbReference>
<dbReference type="AlphaFoldDB" id="A0A920CBR0"/>
<dbReference type="Pfam" id="PF02870">
    <property type="entry name" value="Methyltransf_1N"/>
    <property type="match status" value="1"/>
</dbReference>
<keyword evidence="13" id="KW-0411">Iron-sulfur</keyword>
<dbReference type="Gene3D" id="1.10.10.10">
    <property type="entry name" value="Winged helix-like DNA-binding domain superfamily/Winged helix DNA-binding domain"/>
    <property type="match status" value="1"/>
</dbReference>
<keyword evidence="10" id="KW-0671">Queuosine biosynthesis</keyword>
<evidence type="ECO:0000256" key="13">
    <source>
        <dbReference type="ARBA" id="ARBA00023014"/>
    </source>
</evidence>
<evidence type="ECO:0000256" key="1">
    <source>
        <dbReference type="ARBA" id="ARBA00001286"/>
    </source>
</evidence>
<dbReference type="GO" id="GO:0032259">
    <property type="term" value="P:methylation"/>
    <property type="evidence" value="ECO:0007669"/>
    <property type="project" value="UniProtKB-KW"/>
</dbReference>
<dbReference type="Pfam" id="PF08331">
    <property type="entry name" value="QueG_DUF1730"/>
    <property type="match status" value="1"/>
</dbReference>
<evidence type="ECO:0000259" key="18">
    <source>
        <dbReference type="PROSITE" id="PS51379"/>
    </source>
</evidence>
<evidence type="ECO:0000256" key="15">
    <source>
        <dbReference type="ARBA" id="ARBA00049348"/>
    </source>
</evidence>
<dbReference type="InterPro" id="IPR011989">
    <property type="entry name" value="ARM-like"/>
</dbReference>
<keyword evidence="14 16" id="KW-0234">DNA repair</keyword>
<accession>A0A920CBR0</accession>
<dbReference type="Gene3D" id="1.25.10.10">
    <property type="entry name" value="Leucine-rich Repeat Variant"/>
    <property type="match status" value="1"/>
</dbReference>
<evidence type="ECO:0000256" key="4">
    <source>
        <dbReference type="ARBA" id="ARBA00022490"/>
    </source>
</evidence>
<dbReference type="InterPro" id="IPR017900">
    <property type="entry name" value="4Fe4S_Fe_S_CS"/>
</dbReference>
<evidence type="ECO:0000256" key="9">
    <source>
        <dbReference type="ARBA" id="ARBA00022763"/>
    </source>
</evidence>
<dbReference type="GO" id="GO:0005737">
    <property type="term" value="C:cytoplasm"/>
    <property type="evidence" value="ECO:0007669"/>
    <property type="project" value="UniProtKB-SubCell"/>
</dbReference>
<evidence type="ECO:0000256" key="3">
    <source>
        <dbReference type="ARBA" id="ARBA00022485"/>
    </source>
</evidence>
<evidence type="ECO:0000256" key="10">
    <source>
        <dbReference type="ARBA" id="ARBA00022785"/>
    </source>
</evidence>
<dbReference type="CDD" id="cd06445">
    <property type="entry name" value="ATase"/>
    <property type="match status" value="1"/>
</dbReference>
<dbReference type="Proteomes" id="UP000679779">
    <property type="component" value="Unassembled WGS sequence"/>
</dbReference>
<dbReference type="Pfam" id="PF01035">
    <property type="entry name" value="DNA_binding_1"/>
    <property type="match status" value="1"/>
</dbReference>
<dbReference type="InterPro" id="IPR036631">
    <property type="entry name" value="MGMT_N_sf"/>
</dbReference>
<dbReference type="GO" id="GO:0051539">
    <property type="term" value="F:4 iron, 4 sulfur cluster binding"/>
    <property type="evidence" value="ECO:0007669"/>
    <property type="project" value="UniProtKB-KW"/>
</dbReference>
<protein>
    <recommendedName>
        <fullName evidence="16">Methylated-DNA--protein-cysteine methyltransferase</fullName>
        <ecNumber evidence="16">2.1.1.63</ecNumber>
    </recommendedName>
    <alternativeName>
        <fullName evidence="16">6-O-methylguanine-DNA methyltransferase</fullName>
        <shortName evidence="16">MGMT</shortName>
    </alternativeName>
    <alternativeName>
        <fullName evidence="16">O-6-methylguanine-DNA-alkyltransferase</fullName>
    </alternativeName>
</protein>
<dbReference type="InterPro" id="IPR023546">
    <property type="entry name" value="MGMT"/>
</dbReference>
<organism evidence="19 20">
    <name type="scientific">Paenibacillus albilobatus</name>
    <dbReference type="NCBI Taxonomy" id="2716884"/>
    <lineage>
        <taxon>Bacteria</taxon>
        <taxon>Bacillati</taxon>
        <taxon>Bacillota</taxon>
        <taxon>Bacilli</taxon>
        <taxon>Bacillales</taxon>
        <taxon>Paenibacillaceae</taxon>
        <taxon>Paenibacillus</taxon>
    </lineage>
</organism>
<evidence type="ECO:0000256" key="14">
    <source>
        <dbReference type="ARBA" id="ARBA00023204"/>
    </source>
</evidence>
<dbReference type="InterPro" id="IPR008332">
    <property type="entry name" value="MethylG_MeTrfase_N"/>
</dbReference>
<feature type="active site" description="Nucleophile; methyl group acceptor" evidence="16">
    <location>
        <position position="552"/>
    </location>
</feature>
<dbReference type="Gene3D" id="3.30.160.70">
    <property type="entry name" value="Methylated DNA-protein cysteine methyltransferase domain"/>
    <property type="match status" value="1"/>
</dbReference>
<dbReference type="EC" id="2.1.1.63" evidence="16"/>
<comment type="catalytic activity">
    <reaction evidence="1 16">
        <text>a 4-O-methyl-thymidine in DNA + L-cysteinyl-[protein] = a thymidine in DNA + S-methyl-L-cysteinyl-[protein]</text>
        <dbReference type="Rhea" id="RHEA:53428"/>
        <dbReference type="Rhea" id="RHEA-COMP:10131"/>
        <dbReference type="Rhea" id="RHEA-COMP:10132"/>
        <dbReference type="Rhea" id="RHEA-COMP:13555"/>
        <dbReference type="Rhea" id="RHEA-COMP:13556"/>
        <dbReference type="ChEBI" id="CHEBI:29950"/>
        <dbReference type="ChEBI" id="CHEBI:82612"/>
        <dbReference type="ChEBI" id="CHEBI:137386"/>
        <dbReference type="ChEBI" id="CHEBI:137387"/>
        <dbReference type="EC" id="2.1.1.63"/>
    </reaction>
</comment>
<evidence type="ECO:0000256" key="2">
    <source>
        <dbReference type="ARBA" id="ARBA00008711"/>
    </source>
</evidence>
<keyword evidence="3" id="KW-0004">4Fe-4S</keyword>
<dbReference type="PANTHER" id="PTHR30002:SF4">
    <property type="entry name" value="EPOXYQUEUOSINE REDUCTASE"/>
    <property type="match status" value="1"/>
</dbReference>
<keyword evidence="4 16" id="KW-0963">Cytoplasm</keyword>
<comment type="function">
    <text evidence="16">Involved in the cellular defense against the biological effects of O6-methylguanine (O6-MeG) and O4-methylthymine (O4-MeT) in DNA. Repairs the methylated nucleobase in DNA by stoichiometrically transferring the methyl group to a cysteine residue in the enzyme. This is a suicide reaction: the enzyme is irreversibly inactivated.</text>
</comment>